<feature type="domain" description="Zer-1-like leucine-rich repeats region" evidence="1">
    <location>
        <begin position="214"/>
        <end position="353"/>
    </location>
</feature>
<dbReference type="EMBL" id="BGPR01019746">
    <property type="protein sequence ID" value="GBN82827.1"/>
    <property type="molecule type" value="Genomic_DNA"/>
</dbReference>
<evidence type="ECO:0000313" key="2">
    <source>
        <dbReference type="EMBL" id="GBN82827.1"/>
    </source>
</evidence>
<dbReference type="Proteomes" id="UP000499080">
    <property type="component" value="Unassembled WGS sequence"/>
</dbReference>
<proteinExistence type="predicted"/>
<name>A0A4Y2S4C5_ARAVE</name>
<protein>
    <submittedName>
        <fullName evidence="2">Protein zer-1</fullName>
    </submittedName>
</protein>
<organism evidence="2 3">
    <name type="scientific">Araneus ventricosus</name>
    <name type="common">Orbweaver spider</name>
    <name type="synonym">Epeira ventricosa</name>
    <dbReference type="NCBI Taxonomy" id="182803"/>
    <lineage>
        <taxon>Eukaryota</taxon>
        <taxon>Metazoa</taxon>
        <taxon>Ecdysozoa</taxon>
        <taxon>Arthropoda</taxon>
        <taxon>Chelicerata</taxon>
        <taxon>Arachnida</taxon>
        <taxon>Araneae</taxon>
        <taxon>Araneomorphae</taxon>
        <taxon>Entelegynae</taxon>
        <taxon>Araneoidea</taxon>
        <taxon>Araneidae</taxon>
        <taxon>Araneus</taxon>
    </lineage>
</organism>
<accession>A0A4Y2S4C5</accession>
<reference evidence="2 3" key="1">
    <citation type="journal article" date="2019" name="Sci. Rep.">
        <title>Orb-weaving spider Araneus ventricosus genome elucidates the spidroin gene catalogue.</title>
        <authorList>
            <person name="Kono N."/>
            <person name="Nakamura H."/>
            <person name="Ohtoshi R."/>
            <person name="Moran D.A.P."/>
            <person name="Shinohara A."/>
            <person name="Yoshida Y."/>
            <person name="Fujiwara M."/>
            <person name="Mori M."/>
            <person name="Tomita M."/>
            <person name="Arakawa K."/>
        </authorList>
    </citation>
    <scope>NUCLEOTIDE SEQUENCE [LARGE SCALE GENOMIC DNA]</scope>
</reference>
<gene>
    <name evidence="2" type="primary">CG12084_3</name>
    <name evidence="2" type="ORF">AVEN_163685_1</name>
</gene>
<dbReference type="Gene3D" id="3.80.10.10">
    <property type="entry name" value="Ribonuclease Inhibitor"/>
    <property type="match status" value="2"/>
</dbReference>
<dbReference type="SUPFAM" id="SSF52047">
    <property type="entry name" value="RNI-like"/>
    <property type="match status" value="1"/>
</dbReference>
<evidence type="ECO:0000259" key="1">
    <source>
        <dbReference type="Pfam" id="PF25013"/>
    </source>
</evidence>
<evidence type="ECO:0000313" key="3">
    <source>
        <dbReference type="Proteomes" id="UP000499080"/>
    </source>
</evidence>
<dbReference type="InterPro" id="IPR032675">
    <property type="entry name" value="LRR_dom_sf"/>
</dbReference>
<keyword evidence="3" id="KW-1185">Reference proteome</keyword>
<dbReference type="Pfam" id="PF25013">
    <property type="entry name" value="LRR_Zer-1"/>
    <property type="match status" value="1"/>
</dbReference>
<dbReference type="InterPro" id="IPR051341">
    <property type="entry name" value="Zyg-11_UBL_adapter"/>
</dbReference>
<dbReference type="AlphaFoldDB" id="A0A4Y2S4C5"/>
<dbReference type="PANTHER" id="PTHR12904:SF23">
    <property type="entry name" value="PROTEIN ZER-1 HOMOLOG"/>
    <property type="match status" value="1"/>
</dbReference>
<dbReference type="InterPro" id="IPR056845">
    <property type="entry name" value="LRR_Zer-1"/>
</dbReference>
<sequence length="386" mass="43852">MAEFPTVWVENSADSLLDIAIRFCVKNPRAFCQYNPREAGYELREGLSLPEEICERMLAVCKAELKEGDFESLIKLFKDTNRTRLRRVDLSNSRITDKILEILANHKISELDISGCKQLTQVALDSIAKLWDGLQSLIIGSSSHIFEERTSKASEIQDDHLLHHCMGLLYGNVEDNILIHSEPQTPTYLQLPLLRKVVIHDVPKVEQNLCFMSLMKSAQYLTYLDLSKCELYPNEMNAILMSRHLVSLILCDVSNVRDLFHAICEIKTLRHLDISNTGDHVIMYDSPNATLKRVVKNLENLVSLDISGTNLAGGRTQDRYTLETGSYDDSLTDIPGLASRVNRPLEFLGLLNCAYDACYRHHIPAKRIAGMFRRTDFDCWTSLLCS</sequence>
<dbReference type="GO" id="GO:0031462">
    <property type="term" value="C:Cul2-RING ubiquitin ligase complex"/>
    <property type="evidence" value="ECO:0007669"/>
    <property type="project" value="TreeGrafter"/>
</dbReference>
<dbReference type="PANTHER" id="PTHR12904">
    <property type="match status" value="1"/>
</dbReference>
<dbReference type="OrthoDB" id="5783533at2759"/>
<comment type="caution">
    <text evidence="2">The sequence shown here is derived from an EMBL/GenBank/DDBJ whole genome shotgun (WGS) entry which is preliminary data.</text>
</comment>